<evidence type="ECO:0000313" key="4">
    <source>
        <dbReference type="EMBL" id="SET75904.1"/>
    </source>
</evidence>
<name>A0A1I0GXD5_9FIRM</name>
<dbReference type="GeneID" id="93280708"/>
<keyword evidence="2" id="KW-0560">Oxidoreductase</keyword>
<evidence type="ECO:0000313" key="5">
    <source>
        <dbReference type="Proteomes" id="UP000198508"/>
    </source>
</evidence>
<dbReference type="PANTHER" id="PTHR42760">
    <property type="entry name" value="SHORT-CHAIN DEHYDROGENASES/REDUCTASES FAMILY MEMBER"/>
    <property type="match status" value="1"/>
</dbReference>
<sequence length="251" mass="26433">MDLFDLTGKKAIVTGSCQGLGRSIAEGLAQAGASVCLMDLNPVCAAVAREMSAGGLAFEGVTADLTDRKDLERGFLEAVGKLGGLDILVNNAGMQVRGDAEEIELSRWDKLVELNITAVFELSQLAARQMIPQGGGKIINVASMLSFFGGFRCSPYAASKGAVAQLTKACSNEWAGKGINVNAIAPGYMDTPLNTTIINDPERNREITLRIPAHRWGLPEDLKGTVIYLASGAADYVSGAIIPIDGGYLGR</sequence>
<organism evidence="4 5">
    <name type="scientific">Enterocloster lavalensis</name>
    <dbReference type="NCBI Taxonomy" id="460384"/>
    <lineage>
        <taxon>Bacteria</taxon>
        <taxon>Bacillati</taxon>
        <taxon>Bacillota</taxon>
        <taxon>Clostridia</taxon>
        <taxon>Lachnospirales</taxon>
        <taxon>Lachnospiraceae</taxon>
        <taxon>Enterocloster</taxon>
    </lineage>
</organism>
<comment type="similarity">
    <text evidence="1 3">Belongs to the short-chain dehydrogenases/reductases (SDR) family.</text>
</comment>
<dbReference type="STRING" id="460384.SAMN05216313_113109"/>
<dbReference type="InterPro" id="IPR036291">
    <property type="entry name" value="NAD(P)-bd_dom_sf"/>
</dbReference>
<dbReference type="AlphaFoldDB" id="A0A1I0GXD5"/>
<dbReference type="FunFam" id="3.40.50.720:FF:000084">
    <property type="entry name" value="Short-chain dehydrogenase reductase"/>
    <property type="match status" value="1"/>
</dbReference>
<reference evidence="5" key="1">
    <citation type="submission" date="2016-10" db="EMBL/GenBank/DDBJ databases">
        <authorList>
            <person name="Varghese N."/>
            <person name="Submissions S."/>
        </authorList>
    </citation>
    <scope>NUCLEOTIDE SEQUENCE [LARGE SCALE GENOMIC DNA]</scope>
    <source>
        <strain evidence="5">NLAE-zl-G277</strain>
    </source>
</reference>
<dbReference type="PRINTS" id="PR00080">
    <property type="entry name" value="SDRFAMILY"/>
</dbReference>
<evidence type="ECO:0000256" key="2">
    <source>
        <dbReference type="ARBA" id="ARBA00023002"/>
    </source>
</evidence>
<dbReference type="Proteomes" id="UP000198508">
    <property type="component" value="Unassembled WGS sequence"/>
</dbReference>
<protein>
    <submittedName>
        <fullName evidence="4">2-deoxy-D-gluconate 3-dehydrogenase</fullName>
    </submittedName>
</protein>
<accession>A0A1I0GXD5</accession>
<dbReference type="RefSeq" id="WP_092364757.1">
    <property type="nucleotide sequence ID" value="NZ_DAINWJ010000124.1"/>
</dbReference>
<dbReference type="GO" id="GO:0016616">
    <property type="term" value="F:oxidoreductase activity, acting on the CH-OH group of donors, NAD or NADP as acceptor"/>
    <property type="evidence" value="ECO:0007669"/>
    <property type="project" value="TreeGrafter"/>
</dbReference>
<dbReference type="EMBL" id="FOIM01000013">
    <property type="protein sequence ID" value="SET75904.1"/>
    <property type="molecule type" value="Genomic_DNA"/>
</dbReference>
<dbReference type="GO" id="GO:0008206">
    <property type="term" value="P:bile acid metabolic process"/>
    <property type="evidence" value="ECO:0007669"/>
    <property type="project" value="UniProtKB-ARBA"/>
</dbReference>
<proteinExistence type="inferred from homology"/>
<dbReference type="PANTHER" id="PTHR42760:SF5">
    <property type="entry name" value="2-DEHYDRO-3-DEOXY-D-GLUCONATE 5-DEHYDROGENASE"/>
    <property type="match status" value="1"/>
</dbReference>
<dbReference type="Gene3D" id="3.40.50.720">
    <property type="entry name" value="NAD(P)-binding Rossmann-like Domain"/>
    <property type="match status" value="1"/>
</dbReference>
<evidence type="ECO:0000256" key="3">
    <source>
        <dbReference type="RuleBase" id="RU000363"/>
    </source>
</evidence>
<keyword evidence="5" id="KW-1185">Reference proteome</keyword>
<dbReference type="Pfam" id="PF00106">
    <property type="entry name" value="adh_short"/>
    <property type="match status" value="1"/>
</dbReference>
<dbReference type="InterPro" id="IPR002347">
    <property type="entry name" value="SDR_fam"/>
</dbReference>
<dbReference type="SUPFAM" id="SSF51735">
    <property type="entry name" value="NAD(P)-binding Rossmann-fold domains"/>
    <property type="match status" value="1"/>
</dbReference>
<dbReference type="PRINTS" id="PR00081">
    <property type="entry name" value="GDHRDH"/>
</dbReference>
<evidence type="ECO:0000256" key="1">
    <source>
        <dbReference type="ARBA" id="ARBA00006484"/>
    </source>
</evidence>
<gene>
    <name evidence="4" type="ORF">SAMN05216313_113109</name>
</gene>